<gene>
    <name evidence="8" type="ORF">METZ01_LOCUS440417</name>
</gene>
<name>A0A382YWJ8_9ZZZZ</name>
<evidence type="ECO:0008006" key="9">
    <source>
        <dbReference type="Google" id="ProtNLM"/>
    </source>
</evidence>
<accession>A0A382YWJ8</accession>
<evidence type="ECO:0000256" key="1">
    <source>
        <dbReference type="ARBA" id="ARBA00001974"/>
    </source>
</evidence>
<reference evidence="8" key="1">
    <citation type="submission" date="2018-05" db="EMBL/GenBank/DDBJ databases">
        <authorList>
            <person name="Lanie J.A."/>
            <person name="Ng W.-L."/>
            <person name="Kazmierczak K.M."/>
            <person name="Andrzejewski T.M."/>
            <person name="Davidsen T.M."/>
            <person name="Wayne K.J."/>
            <person name="Tettelin H."/>
            <person name="Glass J.I."/>
            <person name="Rusch D."/>
            <person name="Podicherti R."/>
            <person name="Tsui H.-C.T."/>
            <person name="Winkler M.E."/>
        </authorList>
    </citation>
    <scope>NUCLEOTIDE SEQUENCE</scope>
</reference>
<evidence type="ECO:0000313" key="8">
    <source>
        <dbReference type="EMBL" id="SVD87563.1"/>
    </source>
</evidence>
<evidence type="ECO:0000256" key="2">
    <source>
        <dbReference type="ARBA" id="ARBA00009347"/>
    </source>
</evidence>
<dbReference type="GO" id="GO:0003995">
    <property type="term" value="F:acyl-CoA dehydrogenase activity"/>
    <property type="evidence" value="ECO:0007669"/>
    <property type="project" value="InterPro"/>
</dbReference>
<dbReference type="SUPFAM" id="SSF56645">
    <property type="entry name" value="Acyl-CoA dehydrogenase NM domain-like"/>
    <property type="match status" value="1"/>
</dbReference>
<keyword evidence="3" id="KW-0285">Flavoprotein</keyword>
<dbReference type="InterPro" id="IPR037069">
    <property type="entry name" value="AcylCoA_DH/ox_N_sf"/>
</dbReference>
<dbReference type="InterPro" id="IPR009100">
    <property type="entry name" value="AcylCoA_DH/oxidase_NM_dom_sf"/>
</dbReference>
<protein>
    <recommendedName>
        <fullName evidence="9">Acyl-CoA dehydrogenase/oxidase N-terminal domain-containing protein</fullName>
    </recommendedName>
</protein>
<feature type="domain" description="Acyl-CoA dehydrogenase/oxidase N-terminal" evidence="7">
    <location>
        <begin position="53"/>
        <end position="167"/>
    </location>
</feature>
<organism evidence="8">
    <name type="scientific">marine metagenome</name>
    <dbReference type="NCBI Taxonomy" id="408172"/>
    <lineage>
        <taxon>unclassified sequences</taxon>
        <taxon>metagenomes</taxon>
        <taxon>ecological metagenomes</taxon>
    </lineage>
</organism>
<sequence>MSQTDVLESKTERNHNLNLETLNINYDKLQGRGGAFLVTPIDQGRVFSREQFSDDHKMFEQTAIEFAENRILEVREELNVLNKELSLEIFKEIGELGFLSVDVPEEYGGLALDKTTSCIIVDALSAGRNASIVVTASAHSGIGMLPIIWYGNESQKKKYLPKLGSGEWMGCYALTESGAGSDALSGVCTAKLNDEGTHYLLNGTKIFVTNGGWADVSVTFASVNGKYTGFILDKECDGWVV</sequence>
<dbReference type="InterPro" id="IPR006091">
    <property type="entry name" value="Acyl-CoA_Oxase/DH_mid-dom"/>
</dbReference>
<dbReference type="EMBL" id="UINC01179069">
    <property type="protein sequence ID" value="SVD87563.1"/>
    <property type="molecule type" value="Genomic_DNA"/>
</dbReference>
<dbReference type="Pfam" id="PF02771">
    <property type="entry name" value="Acyl-CoA_dh_N"/>
    <property type="match status" value="1"/>
</dbReference>
<keyword evidence="4" id="KW-0274">FAD</keyword>
<comment type="cofactor">
    <cofactor evidence="1">
        <name>FAD</name>
        <dbReference type="ChEBI" id="CHEBI:57692"/>
    </cofactor>
</comment>
<evidence type="ECO:0000259" key="6">
    <source>
        <dbReference type="Pfam" id="PF02770"/>
    </source>
</evidence>
<keyword evidence="5" id="KW-0560">Oxidoreductase</keyword>
<dbReference type="InterPro" id="IPR006089">
    <property type="entry name" value="Acyl-CoA_DH_CS"/>
</dbReference>
<proteinExistence type="inferred from homology"/>
<evidence type="ECO:0000256" key="5">
    <source>
        <dbReference type="ARBA" id="ARBA00023002"/>
    </source>
</evidence>
<dbReference type="Gene3D" id="2.40.110.10">
    <property type="entry name" value="Butyryl-CoA Dehydrogenase, subunit A, domain 2"/>
    <property type="match status" value="1"/>
</dbReference>
<dbReference type="Pfam" id="PF02770">
    <property type="entry name" value="Acyl-CoA_dh_M"/>
    <property type="match status" value="1"/>
</dbReference>
<dbReference type="PROSITE" id="PS00072">
    <property type="entry name" value="ACYL_COA_DH_1"/>
    <property type="match status" value="1"/>
</dbReference>
<dbReference type="FunFam" id="1.10.540.10:FF:000001">
    <property type="entry name" value="Very long-chain-specific acyl-CoA dehydrogenase, mitochondrial"/>
    <property type="match status" value="1"/>
</dbReference>
<dbReference type="InterPro" id="IPR013786">
    <property type="entry name" value="AcylCoA_DH/ox_N"/>
</dbReference>
<dbReference type="AlphaFoldDB" id="A0A382YWJ8"/>
<dbReference type="PANTHER" id="PTHR43884:SF12">
    <property type="entry name" value="ISOVALERYL-COA DEHYDROGENASE, MITOCHONDRIAL-RELATED"/>
    <property type="match status" value="1"/>
</dbReference>
<dbReference type="Gene3D" id="1.10.540.10">
    <property type="entry name" value="Acyl-CoA dehydrogenase/oxidase, N-terminal domain"/>
    <property type="match status" value="1"/>
</dbReference>
<comment type="similarity">
    <text evidence="2">Belongs to the acyl-CoA dehydrogenase family.</text>
</comment>
<dbReference type="PANTHER" id="PTHR43884">
    <property type="entry name" value="ACYL-COA DEHYDROGENASE"/>
    <property type="match status" value="1"/>
</dbReference>
<evidence type="ECO:0000256" key="3">
    <source>
        <dbReference type="ARBA" id="ARBA00022630"/>
    </source>
</evidence>
<dbReference type="GO" id="GO:0050660">
    <property type="term" value="F:flavin adenine dinucleotide binding"/>
    <property type="evidence" value="ECO:0007669"/>
    <property type="project" value="InterPro"/>
</dbReference>
<feature type="domain" description="Acyl-CoA oxidase/dehydrogenase middle" evidence="6">
    <location>
        <begin position="171"/>
        <end position="237"/>
    </location>
</feature>
<feature type="non-terminal residue" evidence="8">
    <location>
        <position position="241"/>
    </location>
</feature>
<dbReference type="InterPro" id="IPR046373">
    <property type="entry name" value="Acyl-CoA_Oxase/DH_mid-dom_sf"/>
</dbReference>
<evidence type="ECO:0000259" key="7">
    <source>
        <dbReference type="Pfam" id="PF02771"/>
    </source>
</evidence>
<evidence type="ECO:0000256" key="4">
    <source>
        <dbReference type="ARBA" id="ARBA00022827"/>
    </source>
</evidence>